<accession>A0A1I0QXP9</accession>
<dbReference type="EMBL" id="FOIZ01000001">
    <property type="protein sequence ID" value="SEW32360.1"/>
    <property type="molecule type" value="Genomic_DNA"/>
</dbReference>
<keyword evidence="1" id="KW-0472">Membrane</keyword>
<protein>
    <submittedName>
        <fullName evidence="2">Uncharacterized protein</fullName>
    </submittedName>
</protein>
<proteinExistence type="predicted"/>
<evidence type="ECO:0000313" key="2">
    <source>
        <dbReference type="EMBL" id="SEW32360.1"/>
    </source>
</evidence>
<gene>
    <name evidence="2" type="ORF">SAMN04488515_2309</name>
</gene>
<evidence type="ECO:0000313" key="3">
    <source>
        <dbReference type="Proteomes" id="UP000199167"/>
    </source>
</evidence>
<keyword evidence="1" id="KW-0812">Transmembrane</keyword>
<evidence type="ECO:0000256" key="1">
    <source>
        <dbReference type="SAM" id="Phobius"/>
    </source>
</evidence>
<feature type="transmembrane region" description="Helical" evidence="1">
    <location>
        <begin position="123"/>
        <end position="143"/>
    </location>
</feature>
<name>A0A1I0QXP9_9RHOB</name>
<feature type="transmembrane region" description="Helical" evidence="1">
    <location>
        <begin position="50"/>
        <end position="69"/>
    </location>
</feature>
<organism evidence="2 3">
    <name type="scientific">Cognatiyoonia koreensis</name>
    <dbReference type="NCBI Taxonomy" id="364200"/>
    <lineage>
        <taxon>Bacteria</taxon>
        <taxon>Pseudomonadati</taxon>
        <taxon>Pseudomonadota</taxon>
        <taxon>Alphaproteobacteria</taxon>
        <taxon>Rhodobacterales</taxon>
        <taxon>Paracoccaceae</taxon>
        <taxon>Cognatiyoonia</taxon>
    </lineage>
</organism>
<sequence length="205" mass="22414">MLADIFIYFHLLFVAVGLGLAVRLDILFFRGRHAAPSRVLLADTMLSHQMISTAVVGLWGTGICLIYIRTGFVAAEFSPKLWMKLIIVTALTMNAMVIGAYVMPVMNRFSDRPVLAIPVKYRLPMAVSAATSVFCWFTALALGSMAMLKVQPWNTLAPVIAIEYAVGLLIAISVALWARVPDDCVPAPREANVGMREAEAAMRKA</sequence>
<feature type="transmembrane region" description="Helical" evidence="1">
    <location>
        <begin position="6"/>
        <end position="29"/>
    </location>
</feature>
<reference evidence="2 3" key="1">
    <citation type="submission" date="2016-10" db="EMBL/GenBank/DDBJ databases">
        <authorList>
            <person name="de Groot N.N."/>
        </authorList>
    </citation>
    <scope>NUCLEOTIDE SEQUENCE [LARGE SCALE GENOMIC DNA]</scope>
    <source>
        <strain evidence="2 3">DSM 17925</strain>
    </source>
</reference>
<keyword evidence="3" id="KW-1185">Reference proteome</keyword>
<feature type="transmembrane region" description="Helical" evidence="1">
    <location>
        <begin position="155"/>
        <end position="178"/>
    </location>
</feature>
<keyword evidence="1" id="KW-1133">Transmembrane helix</keyword>
<feature type="transmembrane region" description="Helical" evidence="1">
    <location>
        <begin position="81"/>
        <end position="102"/>
    </location>
</feature>
<dbReference type="Proteomes" id="UP000199167">
    <property type="component" value="Unassembled WGS sequence"/>
</dbReference>
<dbReference type="AlphaFoldDB" id="A0A1I0QXP9"/>